<dbReference type="Proteomes" id="UP000606974">
    <property type="component" value="Unassembled WGS sequence"/>
</dbReference>
<dbReference type="Gene3D" id="1.25.40.20">
    <property type="entry name" value="Ankyrin repeat-containing domain"/>
    <property type="match status" value="2"/>
</dbReference>
<evidence type="ECO:0000313" key="5">
    <source>
        <dbReference type="EMBL" id="KAF7503505.1"/>
    </source>
</evidence>
<evidence type="ECO:0000256" key="2">
    <source>
        <dbReference type="ARBA" id="ARBA00023043"/>
    </source>
</evidence>
<dbReference type="SMART" id="SM00248">
    <property type="entry name" value="ANK"/>
    <property type="match status" value="5"/>
</dbReference>
<name>A0A8H7A6E9_9EURO</name>
<evidence type="ECO:0000256" key="3">
    <source>
        <dbReference type="PROSITE-ProRule" id="PRU00023"/>
    </source>
</evidence>
<dbReference type="PROSITE" id="PS50088">
    <property type="entry name" value="ANK_REPEAT"/>
    <property type="match status" value="4"/>
</dbReference>
<protein>
    <recommendedName>
        <fullName evidence="7">Fungal N-terminal domain-containing protein</fullName>
    </recommendedName>
</protein>
<sequence>MSGLDIAAGAASIVALCNLIVCKLVPLLRDAAHTDETVRKFHREICDFKDVLVKVEANFGARTDFRLQRSFDRSKSRAMKRHVDECKRTIEDIERQLPEPRNVNRNFVQQTLTQLHTLLGSSVLSKLREDIPALKATLQLWLQMVQLDGLRGLGEAQERGQEIIEAGITTLNQKMDNLKDALENRDHKLEGSIFRPEEDTVKLSGRECLESAGSVREAYTARYRPTPSSLAARHCSPSNIPAWHVEVMRQTSREPVRLTEPDAVTISITNETLSQSRGDSGYDSDQITRLQTIPDRQEGFSKNFLLDLINTSVNEAQRYLQAKDYDRAAEAQEKAIKWGREREQNHGVEFKDEHDMLRTLAKIQLERRMYKHAEEILLRLLGSVEPDSPQAWTFDYELAHTYLAQGMYESAARYANRANNGRQRGFGVGDNKVIEALTLLSNIYDKMANRTEATVFRLEALKHLIRQEGPSDEKMLVTLQHEPTETDVQDVIDELEDSKAKDILALKTFQWAVALDLPAIVFFLWSAYEFIRINVDAPNDFGMTPLISSVAFGHEEMVRFLLGKGADVNARASSESNNDTALMLAAEKQSTSIVKQLLAEGANVRDYNTHGRNALHRAQGRPLDNADAARREIVAMILEKDREGLINAKCTAGKTPLHLASESGNTPIMDFLLTQEADLEARDSGKRTPLILAVDSGWPRAVKLLLDWGAEQEVEDLIGRTPGSIARRGIGGSREIKAFLKEAKKSPSVRGRRSSVKARSPPLSQHHNSSLVSLGSDSPLRSSAAIFSPTANLPPAFPTQRSNENSGLLLSNLGLPLAAPSVTSASSSSREKRRAWSIYSKINKVGKELH</sequence>
<gene>
    <name evidence="5" type="ORF">GJ744_003696</name>
</gene>
<comment type="caution">
    <text evidence="5">The sequence shown here is derived from an EMBL/GenBank/DDBJ whole genome shotgun (WGS) entry which is preliminary data.</text>
</comment>
<dbReference type="OrthoDB" id="366390at2759"/>
<keyword evidence="2 3" id="KW-0040">ANK repeat</keyword>
<keyword evidence="1" id="KW-0677">Repeat</keyword>
<feature type="repeat" description="ANK" evidence="3">
    <location>
        <begin position="685"/>
        <end position="717"/>
    </location>
</feature>
<dbReference type="PROSITE" id="PS50297">
    <property type="entry name" value="ANK_REP_REGION"/>
    <property type="match status" value="3"/>
</dbReference>
<feature type="region of interest" description="Disordered" evidence="4">
    <location>
        <begin position="741"/>
        <end position="776"/>
    </location>
</feature>
<feature type="repeat" description="ANK" evidence="3">
    <location>
        <begin position="577"/>
        <end position="609"/>
    </location>
</feature>
<feature type="repeat" description="ANK" evidence="3">
    <location>
        <begin position="541"/>
        <end position="573"/>
    </location>
</feature>
<feature type="repeat" description="ANK" evidence="3">
    <location>
        <begin position="652"/>
        <end position="684"/>
    </location>
</feature>
<reference evidence="5" key="1">
    <citation type="submission" date="2020-02" db="EMBL/GenBank/DDBJ databases">
        <authorList>
            <person name="Palmer J.M."/>
        </authorList>
    </citation>
    <scope>NUCLEOTIDE SEQUENCE</scope>
    <source>
        <strain evidence="5">EPUS1.4</strain>
        <tissue evidence="5">Thallus</tissue>
    </source>
</reference>
<dbReference type="EMBL" id="JAACFV010000175">
    <property type="protein sequence ID" value="KAF7503505.1"/>
    <property type="molecule type" value="Genomic_DNA"/>
</dbReference>
<dbReference type="Pfam" id="PF12796">
    <property type="entry name" value="Ank_2"/>
    <property type="match status" value="2"/>
</dbReference>
<dbReference type="Pfam" id="PF00023">
    <property type="entry name" value="Ank"/>
    <property type="match status" value="1"/>
</dbReference>
<dbReference type="SUPFAM" id="SSF48403">
    <property type="entry name" value="Ankyrin repeat"/>
    <property type="match status" value="1"/>
</dbReference>
<dbReference type="InterPro" id="IPR002110">
    <property type="entry name" value="Ankyrin_rpt"/>
</dbReference>
<evidence type="ECO:0000313" key="6">
    <source>
        <dbReference type="Proteomes" id="UP000606974"/>
    </source>
</evidence>
<evidence type="ECO:0000256" key="4">
    <source>
        <dbReference type="SAM" id="MobiDB-lite"/>
    </source>
</evidence>
<evidence type="ECO:0008006" key="7">
    <source>
        <dbReference type="Google" id="ProtNLM"/>
    </source>
</evidence>
<accession>A0A8H7A6E9</accession>
<feature type="compositionally biased region" description="Polar residues" evidence="4">
    <location>
        <begin position="762"/>
        <end position="776"/>
    </location>
</feature>
<dbReference type="PRINTS" id="PR01415">
    <property type="entry name" value="ANKYRIN"/>
</dbReference>
<dbReference type="SUPFAM" id="SSF48452">
    <property type="entry name" value="TPR-like"/>
    <property type="match status" value="1"/>
</dbReference>
<evidence type="ECO:0000256" key="1">
    <source>
        <dbReference type="ARBA" id="ARBA00022737"/>
    </source>
</evidence>
<dbReference type="Gene3D" id="1.25.40.10">
    <property type="entry name" value="Tetratricopeptide repeat domain"/>
    <property type="match status" value="1"/>
</dbReference>
<keyword evidence="6" id="KW-1185">Reference proteome</keyword>
<dbReference type="InterPro" id="IPR011990">
    <property type="entry name" value="TPR-like_helical_dom_sf"/>
</dbReference>
<dbReference type="AlphaFoldDB" id="A0A8H7A6E9"/>
<dbReference type="PANTHER" id="PTHR24171">
    <property type="entry name" value="ANKYRIN REPEAT DOMAIN-CONTAINING PROTEIN 39-RELATED"/>
    <property type="match status" value="1"/>
</dbReference>
<proteinExistence type="predicted"/>
<dbReference type="InterPro" id="IPR036770">
    <property type="entry name" value="Ankyrin_rpt-contain_sf"/>
</dbReference>
<organism evidence="5 6">
    <name type="scientific">Endocarpon pusillum</name>
    <dbReference type="NCBI Taxonomy" id="364733"/>
    <lineage>
        <taxon>Eukaryota</taxon>
        <taxon>Fungi</taxon>
        <taxon>Dikarya</taxon>
        <taxon>Ascomycota</taxon>
        <taxon>Pezizomycotina</taxon>
        <taxon>Eurotiomycetes</taxon>
        <taxon>Chaetothyriomycetidae</taxon>
        <taxon>Verrucariales</taxon>
        <taxon>Verrucariaceae</taxon>
        <taxon>Endocarpon</taxon>
    </lineage>
</organism>